<keyword evidence="6" id="KW-0539">Nucleus</keyword>
<dbReference type="OrthoDB" id="6508643at2759"/>
<dbReference type="EMBL" id="CH479204">
    <property type="protein sequence ID" value="EDW30495.1"/>
    <property type="molecule type" value="Genomic_DNA"/>
</dbReference>
<reference evidence="10 11" key="1">
    <citation type="journal article" date="2007" name="Nature">
        <title>Evolution of genes and genomes on the Drosophila phylogeny.</title>
        <authorList>
            <consortium name="Drosophila 12 Genomes Consortium"/>
            <person name="Clark A.G."/>
            <person name="Eisen M.B."/>
            <person name="Smith D.R."/>
            <person name="Bergman C.M."/>
            <person name="Oliver B."/>
            <person name="Markow T.A."/>
            <person name="Kaufman T.C."/>
            <person name="Kellis M."/>
            <person name="Gelbart W."/>
            <person name="Iyer V.N."/>
            <person name="Pollard D.A."/>
            <person name="Sackton T.B."/>
            <person name="Larracuente A.M."/>
            <person name="Singh N.D."/>
            <person name="Abad J.P."/>
            <person name="Abt D.N."/>
            <person name="Adryan B."/>
            <person name="Aguade M."/>
            <person name="Akashi H."/>
            <person name="Anderson W.W."/>
            <person name="Aquadro C.F."/>
            <person name="Ardell D.H."/>
            <person name="Arguello R."/>
            <person name="Artieri C.G."/>
            <person name="Barbash D.A."/>
            <person name="Barker D."/>
            <person name="Barsanti P."/>
            <person name="Batterham P."/>
            <person name="Batzoglou S."/>
            <person name="Begun D."/>
            <person name="Bhutkar A."/>
            <person name="Blanco E."/>
            <person name="Bosak S.A."/>
            <person name="Bradley R.K."/>
            <person name="Brand A.D."/>
            <person name="Brent M.R."/>
            <person name="Brooks A.N."/>
            <person name="Brown R.H."/>
            <person name="Butlin R.K."/>
            <person name="Caggese C."/>
            <person name="Calvi B.R."/>
            <person name="Bernardo de Carvalho A."/>
            <person name="Caspi A."/>
            <person name="Castrezana S."/>
            <person name="Celniker S.E."/>
            <person name="Chang J.L."/>
            <person name="Chapple C."/>
            <person name="Chatterji S."/>
            <person name="Chinwalla A."/>
            <person name="Civetta A."/>
            <person name="Clifton S.W."/>
            <person name="Comeron J.M."/>
            <person name="Costello J.C."/>
            <person name="Coyne J.A."/>
            <person name="Daub J."/>
            <person name="David R.G."/>
            <person name="Delcher A.L."/>
            <person name="Delehaunty K."/>
            <person name="Do C.B."/>
            <person name="Ebling H."/>
            <person name="Edwards K."/>
            <person name="Eickbush T."/>
            <person name="Evans J.D."/>
            <person name="Filipski A."/>
            <person name="Findeiss S."/>
            <person name="Freyhult E."/>
            <person name="Fulton L."/>
            <person name="Fulton R."/>
            <person name="Garcia A.C."/>
            <person name="Gardiner A."/>
            <person name="Garfield D.A."/>
            <person name="Garvin B.E."/>
            <person name="Gibson G."/>
            <person name="Gilbert D."/>
            <person name="Gnerre S."/>
            <person name="Godfrey J."/>
            <person name="Good R."/>
            <person name="Gotea V."/>
            <person name="Gravely B."/>
            <person name="Greenberg A.J."/>
            <person name="Griffiths-Jones S."/>
            <person name="Gross S."/>
            <person name="Guigo R."/>
            <person name="Gustafson E.A."/>
            <person name="Haerty W."/>
            <person name="Hahn M.W."/>
            <person name="Halligan D.L."/>
            <person name="Halpern A.L."/>
            <person name="Halter G.M."/>
            <person name="Han M.V."/>
            <person name="Heger A."/>
            <person name="Hillier L."/>
            <person name="Hinrichs A.S."/>
            <person name="Holmes I."/>
            <person name="Hoskins R.A."/>
            <person name="Hubisz M.J."/>
            <person name="Hultmark D."/>
            <person name="Huntley M.A."/>
            <person name="Jaffe D.B."/>
            <person name="Jagadeeshan S."/>
            <person name="Jeck W.R."/>
            <person name="Johnson J."/>
            <person name="Jones C.D."/>
            <person name="Jordan W.C."/>
            <person name="Karpen G.H."/>
            <person name="Kataoka E."/>
            <person name="Keightley P.D."/>
            <person name="Kheradpour P."/>
            <person name="Kirkness E.F."/>
            <person name="Koerich L.B."/>
            <person name="Kristiansen K."/>
            <person name="Kudrna D."/>
            <person name="Kulathinal R.J."/>
            <person name="Kumar S."/>
            <person name="Kwok R."/>
            <person name="Lander E."/>
            <person name="Langley C.H."/>
            <person name="Lapoint R."/>
            <person name="Lazzaro B.P."/>
            <person name="Lee S.J."/>
            <person name="Levesque L."/>
            <person name="Li R."/>
            <person name="Lin C.F."/>
            <person name="Lin M.F."/>
            <person name="Lindblad-Toh K."/>
            <person name="Llopart A."/>
            <person name="Long M."/>
            <person name="Low L."/>
            <person name="Lozovsky E."/>
            <person name="Lu J."/>
            <person name="Luo M."/>
            <person name="Machado C.A."/>
            <person name="Makalowski W."/>
            <person name="Marzo M."/>
            <person name="Matsuda M."/>
            <person name="Matzkin L."/>
            <person name="McAllister B."/>
            <person name="McBride C.S."/>
            <person name="McKernan B."/>
            <person name="McKernan K."/>
            <person name="Mendez-Lago M."/>
            <person name="Minx P."/>
            <person name="Mollenhauer M.U."/>
            <person name="Montooth K."/>
            <person name="Mount S.M."/>
            <person name="Mu X."/>
            <person name="Myers E."/>
            <person name="Negre B."/>
            <person name="Newfeld S."/>
            <person name="Nielsen R."/>
            <person name="Noor M.A."/>
            <person name="O'Grady P."/>
            <person name="Pachter L."/>
            <person name="Papaceit M."/>
            <person name="Parisi M.J."/>
            <person name="Parisi M."/>
            <person name="Parts L."/>
            <person name="Pedersen J.S."/>
            <person name="Pesole G."/>
            <person name="Phillippy A.M."/>
            <person name="Ponting C.P."/>
            <person name="Pop M."/>
            <person name="Porcelli D."/>
            <person name="Powell J.R."/>
            <person name="Prohaska S."/>
            <person name="Pruitt K."/>
            <person name="Puig M."/>
            <person name="Quesneville H."/>
            <person name="Ram K.R."/>
            <person name="Rand D."/>
            <person name="Rasmussen M.D."/>
            <person name="Reed L.K."/>
            <person name="Reenan R."/>
            <person name="Reily A."/>
            <person name="Remington K.A."/>
            <person name="Rieger T.T."/>
            <person name="Ritchie M.G."/>
            <person name="Robin C."/>
            <person name="Rogers Y.H."/>
            <person name="Rohde C."/>
            <person name="Rozas J."/>
            <person name="Rubenfield M.J."/>
            <person name="Ruiz A."/>
            <person name="Russo S."/>
            <person name="Salzberg S.L."/>
            <person name="Sanchez-Gracia A."/>
            <person name="Saranga D.J."/>
            <person name="Sato H."/>
            <person name="Schaeffer S.W."/>
            <person name="Schatz M.C."/>
            <person name="Schlenke T."/>
            <person name="Schwartz R."/>
            <person name="Segarra C."/>
            <person name="Singh R.S."/>
            <person name="Sirot L."/>
            <person name="Sirota M."/>
            <person name="Sisneros N.B."/>
            <person name="Smith C.D."/>
            <person name="Smith T.F."/>
            <person name="Spieth J."/>
            <person name="Stage D.E."/>
            <person name="Stark A."/>
            <person name="Stephan W."/>
            <person name="Strausberg R.L."/>
            <person name="Strempel S."/>
            <person name="Sturgill D."/>
            <person name="Sutton G."/>
            <person name="Sutton G.G."/>
            <person name="Tao W."/>
            <person name="Teichmann S."/>
            <person name="Tobari Y.N."/>
            <person name="Tomimura Y."/>
            <person name="Tsolas J.M."/>
            <person name="Valente V.L."/>
            <person name="Venter E."/>
            <person name="Venter J.C."/>
            <person name="Vicario S."/>
            <person name="Vieira F.G."/>
            <person name="Vilella A.J."/>
            <person name="Villasante A."/>
            <person name="Walenz B."/>
            <person name="Wang J."/>
            <person name="Wasserman M."/>
            <person name="Watts T."/>
            <person name="Wilson D."/>
            <person name="Wilson R.K."/>
            <person name="Wing R.A."/>
            <person name="Wolfner M.F."/>
            <person name="Wong A."/>
            <person name="Wong G.K."/>
            <person name="Wu C.I."/>
            <person name="Wu G."/>
            <person name="Yamamoto D."/>
            <person name="Yang H.P."/>
            <person name="Yang S.P."/>
            <person name="Yorke J.A."/>
            <person name="Yoshida K."/>
            <person name="Zdobnov E."/>
            <person name="Zhang P."/>
            <person name="Zhang Y."/>
            <person name="Zimin A.V."/>
            <person name="Baldwin J."/>
            <person name="Abdouelleil A."/>
            <person name="Abdulkadir J."/>
            <person name="Abebe A."/>
            <person name="Abera B."/>
            <person name="Abreu J."/>
            <person name="Acer S.C."/>
            <person name="Aftuck L."/>
            <person name="Alexander A."/>
            <person name="An P."/>
            <person name="Anderson E."/>
            <person name="Anderson S."/>
            <person name="Arachi H."/>
            <person name="Azer M."/>
            <person name="Bachantsang P."/>
            <person name="Barry A."/>
            <person name="Bayul T."/>
            <person name="Berlin A."/>
            <person name="Bessette D."/>
            <person name="Bloom T."/>
            <person name="Blye J."/>
            <person name="Boguslavskiy L."/>
            <person name="Bonnet C."/>
            <person name="Boukhgalter B."/>
            <person name="Bourzgui I."/>
            <person name="Brown A."/>
            <person name="Cahill P."/>
            <person name="Channer S."/>
            <person name="Cheshatsang Y."/>
            <person name="Chuda L."/>
            <person name="Citroen M."/>
            <person name="Collymore A."/>
            <person name="Cooke P."/>
            <person name="Costello M."/>
            <person name="D'Aco K."/>
            <person name="Daza R."/>
            <person name="De Haan G."/>
            <person name="DeGray S."/>
            <person name="DeMaso C."/>
            <person name="Dhargay N."/>
            <person name="Dooley K."/>
            <person name="Dooley E."/>
            <person name="Doricent M."/>
            <person name="Dorje P."/>
            <person name="Dorjee K."/>
            <person name="Dupes A."/>
            <person name="Elong R."/>
            <person name="Falk J."/>
            <person name="Farina A."/>
            <person name="Faro S."/>
            <person name="Ferguson D."/>
            <person name="Fisher S."/>
            <person name="Foley C.D."/>
            <person name="Franke A."/>
            <person name="Friedrich D."/>
            <person name="Gadbois L."/>
            <person name="Gearin G."/>
            <person name="Gearin C.R."/>
            <person name="Giannoukos G."/>
            <person name="Goode T."/>
            <person name="Graham J."/>
            <person name="Grandbois E."/>
            <person name="Grewal S."/>
            <person name="Gyaltsen K."/>
            <person name="Hafez N."/>
            <person name="Hagos B."/>
            <person name="Hall J."/>
            <person name="Henson C."/>
            <person name="Hollinger A."/>
            <person name="Honan T."/>
            <person name="Huard M.D."/>
            <person name="Hughes L."/>
            <person name="Hurhula B."/>
            <person name="Husby M.E."/>
            <person name="Kamat A."/>
            <person name="Kanga B."/>
            <person name="Kashin S."/>
            <person name="Khazanovich D."/>
            <person name="Kisner P."/>
            <person name="Lance K."/>
            <person name="Lara M."/>
            <person name="Lee W."/>
            <person name="Lennon N."/>
            <person name="Letendre F."/>
            <person name="LeVine R."/>
            <person name="Lipovsky A."/>
            <person name="Liu X."/>
            <person name="Liu J."/>
            <person name="Liu S."/>
            <person name="Lokyitsang T."/>
            <person name="Lokyitsang Y."/>
            <person name="Lubonja R."/>
            <person name="Lui A."/>
            <person name="MacDonald P."/>
            <person name="Magnisalis V."/>
            <person name="Maru K."/>
            <person name="Matthews C."/>
            <person name="McCusker W."/>
            <person name="McDonough S."/>
            <person name="Mehta T."/>
            <person name="Meldrim J."/>
            <person name="Meneus L."/>
            <person name="Mihai O."/>
            <person name="Mihalev A."/>
            <person name="Mihova T."/>
            <person name="Mittelman R."/>
            <person name="Mlenga V."/>
            <person name="Montmayeur A."/>
            <person name="Mulrain L."/>
            <person name="Navidi A."/>
            <person name="Naylor J."/>
            <person name="Negash T."/>
            <person name="Nguyen T."/>
            <person name="Nguyen N."/>
            <person name="Nicol R."/>
            <person name="Norbu C."/>
            <person name="Norbu N."/>
            <person name="Novod N."/>
            <person name="O'Neill B."/>
            <person name="Osman S."/>
            <person name="Markiewicz E."/>
            <person name="Oyono O.L."/>
            <person name="Patti C."/>
            <person name="Phunkhang P."/>
            <person name="Pierre F."/>
            <person name="Priest M."/>
            <person name="Raghuraman S."/>
            <person name="Rege F."/>
            <person name="Reyes R."/>
            <person name="Rise C."/>
            <person name="Rogov P."/>
            <person name="Ross K."/>
            <person name="Ryan E."/>
            <person name="Settipalli S."/>
            <person name="Shea T."/>
            <person name="Sherpa N."/>
            <person name="Shi L."/>
            <person name="Shih D."/>
            <person name="Sparrow T."/>
            <person name="Spaulding J."/>
            <person name="Stalker J."/>
            <person name="Stange-Thomann N."/>
            <person name="Stavropoulos S."/>
            <person name="Stone C."/>
            <person name="Strader C."/>
            <person name="Tesfaye S."/>
            <person name="Thomson T."/>
            <person name="Thoulutsang Y."/>
            <person name="Thoulutsang D."/>
            <person name="Topham K."/>
            <person name="Topping I."/>
            <person name="Tsamla T."/>
            <person name="Vassiliev H."/>
            <person name="Vo A."/>
            <person name="Wangchuk T."/>
            <person name="Wangdi T."/>
            <person name="Weiand M."/>
            <person name="Wilkinson J."/>
            <person name="Wilson A."/>
            <person name="Yadav S."/>
            <person name="Young G."/>
            <person name="Yu Q."/>
            <person name="Zembek L."/>
            <person name="Zhong D."/>
            <person name="Zimmer A."/>
            <person name="Zwirko Z."/>
            <person name="Jaffe D.B."/>
            <person name="Alvarez P."/>
            <person name="Brockman W."/>
            <person name="Butler J."/>
            <person name="Chin C."/>
            <person name="Gnerre S."/>
            <person name="Grabherr M."/>
            <person name="Kleber M."/>
            <person name="Mauceli E."/>
            <person name="MacCallum I."/>
        </authorList>
    </citation>
    <scope>NUCLEOTIDE SEQUENCE [LARGE SCALE GENOMIC DNA]</scope>
    <source>
        <strain evidence="11">MSH-3 / Tucson 14011-0111.49</strain>
    </source>
</reference>
<evidence type="ECO:0000313" key="11">
    <source>
        <dbReference type="Proteomes" id="UP000008744"/>
    </source>
</evidence>
<dbReference type="AlphaFoldDB" id="B4H2C8"/>
<dbReference type="GO" id="GO:0005634">
    <property type="term" value="C:nucleus"/>
    <property type="evidence" value="ECO:0007669"/>
    <property type="project" value="UniProtKB-SubCell"/>
</dbReference>
<dbReference type="Pfam" id="PF00096">
    <property type="entry name" value="zf-C2H2"/>
    <property type="match status" value="1"/>
</dbReference>
<dbReference type="SUPFAM" id="SSF57667">
    <property type="entry name" value="beta-beta-alpha zinc fingers"/>
    <property type="match status" value="2"/>
</dbReference>
<dbReference type="SMART" id="SM00355">
    <property type="entry name" value="ZnF_C2H2"/>
    <property type="match status" value="4"/>
</dbReference>
<keyword evidence="11" id="KW-1185">Reference proteome</keyword>
<keyword evidence="3" id="KW-0677">Repeat</keyword>
<feature type="compositionally biased region" description="Low complexity" evidence="8">
    <location>
        <begin position="125"/>
        <end position="146"/>
    </location>
</feature>
<dbReference type="OMA" id="SHWIANC"/>
<feature type="compositionally biased region" description="Pro residues" evidence="8">
    <location>
        <begin position="41"/>
        <end position="53"/>
    </location>
</feature>
<feature type="domain" description="C2H2-type" evidence="9">
    <location>
        <begin position="829"/>
        <end position="856"/>
    </location>
</feature>
<feature type="compositionally biased region" description="Low complexity" evidence="8">
    <location>
        <begin position="754"/>
        <end position="775"/>
    </location>
</feature>
<feature type="compositionally biased region" description="Basic and acidic residues" evidence="8">
    <location>
        <begin position="148"/>
        <end position="158"/>
    </location>
</feature>
<keyword evidence="2" id="KW-0479">Metal-binding</keyword>
<dbReference type="PROSITE" id="PS00028">
    <property type="entry name" value="ZINC_FINGER_C2H2_1"/>
    <property type="match status" value="3"/>
</dbReference>
<feature type="compositionally biased region" description="Basic and acidic residues" evidence="8">
    <location>
        <begin position="166"/>
        <end position="176"/>
    </location>
</feature>
<keyword evidence="4 7" id="KW-0863">Zinc-finger</keyword>
<dbReference type="GO" id="GO:0009887">
    <property type="term" value="P:animal organ morphogenesis"/>
    <property type="evidence" value="ECO:0007669"/>
    <property type="project" value="UniProtKB-ARBA"/>
</dbReference>
<proteinExistence type="predicted"/>
<protein>
    <submittedName>
        <fullName evidence="10">GL26817</fullName>
    </submittedName>
</protein>
<gene>
    <name evidence="10" type="primary">Dper\GL26817</name>
    <name evidence="10" type="ORF">Dper_GL26817</name>
</gene>
<evidence type="ECO:0000256" key="5">
    <source>
        <dbReference type="ARBA" id="ARBA00022833"/>
    </source>
</evidence>
<dbReference type="PANTHER" id="PTHR10032">
    <property type="entry name" value="ZINC FINGER PROTEIN WITH KRAB AND SCAN DOMAINS"/>
    <property type="match status" value="1"/>
</dbReference>
<dbReference type="GO" id="GO:0009913">
    <property type="term" value="P:epidermal cell differentiation"/>
    <property type="evidence" value="ECO:0007669"/>
    <property type="project" value="TreeGrafter"/>
</dbReference>
<evidence type="ECO:0000256" key="4">
    <source>
        <dbReference type="ARBA" id="ARBA00022771"/>
    </source>
</evidence>
<dbReference type="Gene3D" id="3.30.160.60">
    <property type="entry name" value="Classic Zinc Finger"/>
    <property type="match status" value="2"/>
</dbReference>
<evidence type="ECO:0000313" key="10">
    <source>
        <dbReference type="EMBL" id="EDW30495.1"/>
    </source>
</evidence>
<feature type="region of interest" description="Disordered" evidence="8">
    <location>
        <begin position="698"/>
        <end position="775"/>
    </location>
</feature>
<accession>B4H2C8</accession>
<feature type="compositionally biased region" description="Polar residues" evidence="8">
    <location>
        <begin position="431"/>
        <end position="441"/>
    </location>
</feature>
<feature type="compositionally biased region" description="Low complexity" evidence="8">
    <location>
        <begin position="442"/>
        <end position="455"/>
    </location>
</feature>
<sequence>MEDKFGSLRPAELLQRLSCTTTNQTTTSSSIATTTTTNTPSPTPTPTPTPPALPTKDCVENSPIKTAITTTTTASSSIPKQPTPQSTAAEGISSSSSSEKKKKRKTATLTLELRYPARAFTIRASSSPRPSGRSTPRSTSSSRTSSEPQKKKEPHSDVDSDTDSDDGCKLIVDEKPLLPVDKPLSLRMRSTPPPAEERPSPPPPREPTPAVRCSVIQRSPQTTPAAVATAGRAVSPHHHHYKNQHPDHQTPQRSVLLPLSTLDLDQLGPEQQEPIDYHVPKRRSPSYDSDEELNARRLERARQVREARRRNTILAARVLLAQSQRLNPRLVRSLPGILAAAAGHGRSSSSSGAAGQGFQSSGFGSGSSSTGSGSGQNASGGAGSPGGGFGGALGGSGAGGGGMGGGRDGRGNYGPNSPPTGALPPFYESLKSGQQSTASNNTGASQTSAGHGAGSHAAFNGNPNFLSIQNAAAAAYIMSAGAGVGGGGGGVGGGGGYINCGSNGGGGGGGNGNANGSGGGGTVGGGGAASSGAYGIILKDEPDIEYDEAKIDIGTFAQNIIQATMGSSGQFNASAYEDAIMSDLASSQCPNGTVDPLQFTATLMLSSQTDHLLEQLSDAVDLSSFLQRSCVDDEGSTSPRQDFELGSTPSLTPDSVSVTPVEHHHHHHHSSHQTASASQLDALHENLLTQLTHNMTRNGVGSQQQQQQQQHVQQQQQQHLQQQQQHVQQQHVQQHVQHVQQPPPSYQHATRGLQMMQQQQQQSQHGSYQQQSALMSQQQQQLLNQQQQHQAGDDSLVNGKFVCRVCMKTFSLQRLLNRHMKCHSDIKRYLCTFCGKGFNDTFDLKRHTRTHTGVRPYKCNLCEKSFTQRCSLESHCQKVHSVQHQYAYKERRAKMYVCEECGHTTCEPEVHYLHLKDLHPFSPALLKFYDKRHFKFTNSQFANNLLGQLPMPVHN</sequence>
<dbReference type="eggNOG" id="KOG3576">
    <property type="taxonomic scope" value="Eukaryota"/>
</dbReference>
<feature type="domain" description="C2H2-type" evidence="9">
    <location>
        <begin position="857"/>
        <end position="885"/>
    </location>
</feature>
<feature type="region of interest" description="Disordered" evidence="8">
    <location>
        <begin position="342"/>
        <end position="455"/>
    </location>
</feature>
<dbReference type="PhylomeDB" id="B4H2C8"/>
<evidence type="ECO:0000256" key="3">
    <source>
        <dbReference type="ARBA" id="ARBA00022737"/>
    </source>
</evidence>
<dbReference type="GO" id="GO:0000978">
    <property type="term" value="F:RNA polymerase II cis-regulatory region sequence-specific DNA binding"/>
    <property type="evidence" value="ECO:0007669"/>
    <property type="project" value="TreeGrafter"/>
</dbReference>
<evidence type="ECO:0000259" key="9">
    <source>
        <dbReference type="PROSITE" id="PS50157"/>
    </source>
</evidence>
<dbReference type="InterPro" id="IPR036236">
    <property type="entry name" value="Znf_C2H2_sf"/>
</dbReference>
<dbReference type="GO" id="GO:0000981">
    <property type="term" value="F:DNA-binding transcription factor activity, RNA polymerase II-specific"/>
    <property type="evidence" value="ECO:0007669"/>
    <property type="project" value="TreeGrafter"/>
</dbReference>
<feature type="compositionally biased region" description="Polar residues" evidence="8">
    <location>
        <begin position="647"/>
        <end position="658"/>
    </location>
</feature>
<evidence type="ECO:0000256" key="7">
    <source>
        <dbReference type="PROSITE-ProRule" id="PRU00042"/>
    </source>
</evidence>
<feature type="region of interest" description="Disordered" evidence="8">
    <location>
        <begin position="631"/>
        <end position="677"/>
    </location>
</feature>
<dbReference type="PROSITE" id="PS50157">
    <property type="entry name" value="ZINC_FINGER_C2H2_2"/>
    <property type="match status" value="3"/>
</dbReference>
<evidence type="ECO:0000256" key="6">
    <source>
        <dbReference type="ARBA" id="ARBA00023242"/>
    </source>
</evidence>
<organism evidence="11">
    <name type="scientific">Drosophila persimilis</name>
    <name type="common">Fruit fly</name>
    <dbReference type="NCBI Taxonomy" id="7234"/>
    <lineage>
        <taxon>Eukaryota</taxon>
        <taxon>Metazoa</taxon>
        <taxon>Ecdysozoa</taxon>
        <taxon>Arthropoda</taxon>
        <taxon>Hexapoda</taxon>
        <taxon>Insecta</taxon>
        <taxon>Pterygota</taxon>
        <taxon>Neoptera</taxon>
        <taxon>Endopterygota</taxon>
        <taxon>Diptera</taxon>
        <taxon>Brachycera</taxon>
        <taxon>Muscomorpha</taxon>
        <taxon>Ephydroidea</taxon>
        <taxon>Drosophilidae</taxon>
        <taxon>Drosophila</taxon>
        <taxon>Sophophora</taxon>
    </lineage>
</organism>
<evidence type="ECO:0000256" key="2">
    <source>
        <dbReference type="ARBA" id="ARBA00022723"/>
    </source>
</evidence>
<feature type="compositionally biased region" description="Low complexity" evidence="8">
    <location>
        <begin position="342"/>
        <end position="371"/>
    </location>
</feature>
<dbReference type="HOGENOM" id="CLU_018940_0_0_1"/>
<evidence type="ECO:0000256" key="8">
    <source>
        <dbReference type="SAM" id="MobiDB-lite"/>
    </source>
</evidence>
<dbReference type="PANTHER" id="PTHR10032:SF271">
    <property type="entry name" value="RH12261P-RELATED"/>
    <property type="match status" value="1"/>
</dbReference>
<feature type="compositionally biased region" description="Low complexity" evidence="8">
    <location>
        <begin position="20"/>
        <end position="40"/>
    </location>
</feature>
<feature type="compositionally biased region" description="Low complexity" evidence="8">
    <location>
        <begin position="62"/>
        <end position="80"/>
    </location>
</feature>
<name>B4H2C8_DROPE</name>
<feature type="compositionally biased region" description="Gly residues" evidence="8">
    <location>
        <begin position="372"/>
        <end position="406"/>
    </location>
</feature>
<dbReference type="Proteomes" id="UP000008744">
    <property type="component" value="Unassembled WGS sequence"/>
</dbReference>
<dbReference type="FunFam" id="3.30.160.60:FF:000452">
    <property type="entry name" value="Transcription factor Ovo-like 2"/>
    <property type="match status" value="1"/>
</dbReference>
<feature type="region of interest" description="Disordered" evidence="8">
    <location>
        <begin position="16"/>
        <end position="251"/>
    </location>
</feature>
<dbReference type="GO" id="GO:0003006">
    <property type="term" value="P:developmental process involved in reproduction"/>
    <property type="evidence" value="ECO:0007669"/>
    <property type="project" value="UniProtKB-ARBA"/>
</dbReference>
<dbReference type="InterPro" id="IPR013087">
    <property type="entry name" value="Znf_C2H2_type"/>
</dbReference>
<evidence type="ECO:0000256" key="1">
    <source>
        <dbReference type="ARBA" id="ARBA00004123"/>
    </source>
</evidence>
<feature type="region of interest" description="Disordered" evidence="8">
    <location>
        <begin position="271"/>
        <end position="293"/>
    </location>
</feature>
<dbReference type="InterPro" id="IPR027756">
    <property type="entry name" value="Ovo-like"/>
</dbReference>
<keyword evidence="5" id="KW-0862">Zinc</keyword>
<dbReference type="GO" id="GO:0008270">
    <property type="term" value="F:zinc ion binding"/>
    <property type="evidence" value="ECO:0007669"/>
    <property type="project" value="UniProtKB-KW"/>
</dbReference>
<dbReference type="GO" id="GO:0048731">
    <property type="term" value="P:system development"/>
    <property type="evidence" value="ECO:0007669"/>
    <property type="project" value="UniProtKB-ARBA"/>
</dbReference>
<feature type="compositionally biased region" description="Low complexity" evidence="8">
    <location>
        <begin position="703"/>
        <end position="740"/>
    </location>
</feature>
<comment type="subcellular location">
    <subcellularLocation>
        <location evidence="1">Nucleus</location>
    </subcellularLocation>
</comment>
<dbReference type="FunFam" id="3.30.160.60:FF:000246">
    <property type="entry name" value="Transcription factor Ovo-like 2"/>
    <property type="match status" value="1"/>
</dbReference>
<feature type="domain" description="C2H2-type" evidence="9">
    <location>
        <begin position="801"/>
        <end position="828"/>
    </location>
</feature>